<feature type="domain" description="Acyltransferase 3" evidence="2">
    <location>
        <begin position="6"/>
        <end position="325"/>
    </location>
</feature>
<dbReference type="EMBL" id="FTOV01000003">
    <property type="protein sequence ID" value="SIS88685.1"/>
    <property type="molecule type" value="Genomic_DNA"/>
</dbReference>
<feature type="transmembrane region" description="Helical" evidence="1">
    <location>
        <begin position="41"/>
        <end position="61"/>
    </location>
</feature>
<reference evidence="3 4" key="1">
    <citation type="submission" date="2017-01" db="EMBL/GenBank/DDBJ databases">
        <authorList>
            <person name="Mah S.A."/>
            <person name="Swanson W.J."/>
            <person name="Moy G.W."/>
            <person name="Vacquier V.D."/>
        </authorList>
    </citation>
    <scope>NUCLEOTIDE SEQUENCE [LARGE SCALE GENOMIC DNA]</scope>
    <source>
        <strain evidence="3 4">DSM 18014</strain>
    </source>
</reference>
<evidence type="ECO:0000313" key="3">
    <source>
        <dbReference type="EMBL" id="SIS88685.1"/>
    </source>
</evidence>
<feature type="transmembrane region" description="Helical" evidence="1">
    <location>
        <begin position="308"/>
        <end position="328"/>
    </location>
</feature>
<feature type="transmembrane region" description="Helical" evidence="1">
    <location>
        <begin position="220"/>
        <end position="240"/>
    </location>
</feature>
<evidence type="ECO:0000313" key="4">
    <source>
        <dbReference type="Proteomes" id="UP000185781"/>
    </source>
</evidence>
<dbReference type="InterPro" id="IPR002656">
    <property type="entry name" value="Acyl_transf_3_dom"/>
</dbReference>
<organism evidence="3 4">
    <name type="scientific">Chryseobacterium gambrini</name>
    <dbReference type="NCBI Taxonomy" id="373672"/>
    <lineage>
        <taxon>Bacteria</taxon>
        <taxon>Pseudomonadati</taxon>
        <taxon>Bacteroidota</taxon>
        <taxon>Flavobacteriia</taxon>
        <taxon>Flavobacteriales</taxon>
        <taxon>Weeksellaceae</taxon>
        <taxon>Chryseobacterium group</taxon>
        <taxon>Chryseobacterium</taxon>
    </lineage>
</organism>
<keyword evidence="1" id="KW-1133">Transmembrane helix</keyword>
<dbReference type="GO" id="GO:0000271">
    <property type="term" value="P:polysaccharide biosynthetic process"/>
    <property type="evidence" value="ECO:0007669"/>
    <property type="project" value="TreeGrafter"/>
</dbReference>
<keyword evidence="1" id="KW-0472">Membrane</keyword>
<dbReference type="PANTHER" id="PTHR23028:SF53">
    <property type="entry name" value="ACYL_TRANSF_3 DOMAIN-CONTAINING PROTEIN"/>
    <property type="match status" value="1"/>
</dbReference>
<evidence type="ECO:0000256" key="1">
    <source>
        <dbReference type="SAM" id="Phobius"/>
    </source>
</evidence>
<protein>
    <submittedName>
        <fullName evidence="3">Peptidoglycan/LPS O-acetylase OafA/YrhL, contains acyltransferase and SGNH-hydrolase domains</fullName>
    </submittedName>
</protein>
<dbReference type="GO" id="GO:0016020">
    <property type="term" value="C:membrane"/>
    <property type="evidence" value="ECO:0007669"/>
    <property type="project" value="TreeGrafter"/>
</dbReference>
<dbReference type="Pfam" id="PF01757">
    <property type="entry name" value="Acyl_transf_3"/>
    <property type="match status" value="1"/>
</dbReference>
<feature type="transmembrane region" description="Helical" evidence="1">
    <location>
        <begin position="126"/>
        <end position="145"/>
    </location>
</feature>
<gene>
    <name evidence="3" type="ORF">SAMN05421785_103428</name>
</gene>
<dbReference type="GO" id="GO:0016787">
    <property type="term" value="F:hydrolase activity"/>
    <property type="evidence" value="ECO:0007669"/>
    <property type="project" value="UniProtKB-KW"/>
</dbReference>
<evidence type="ECO:0000259" key="2">
    <source>
        <dbReference type="Pfam" id="PF01757"/>
    </source>
</evidence>
<dbReference type="PANTHER" id="PTHR23028">
    <property type="entry name" value="ACETYLTRANSFERASE"/>
    <property type="match status" value="1"/>
</dbReference>
<dbReference type="OrthoDB" id="9796461at2"/>
<dbReference type="STRING" id="373672.SAMN05421785_103428"/>
<feature type="transmembrane region" description="Helical" evidence="1">
    <location>
        <begin position="246"/>
        <end position="266"/>
    </location>
</feature>
<feature type="transmembrane region" description="Helical" evidence="1">
    <location>
        <begin position="152"/>
        <end position="173"/>
    </location>
</feature>
<dbReference type="Proteomes" id="UP000185781">
    <property type="component" value="Unassembled WGS sequence"/>
</dbReference>
<name>A0A1N7MRB8_9FLAO</name>
<feature type="transmembrane region" description="Helical" evidence="1">
    <location>
        <begin position="193"/>
        <end position="213"/>
    </location>
</feature>
<keyword evidence="3" id="KW-0808">Transferase</keyword>
<keyword evidence="1" id="KW-0812">Transmembrane</keyword>
<dbReference type="InterPro" id="IPR050879">
    <property type="entry name" value="Acyltransferase_3"/>
</dbReference>
<keyword evidence="3" id="KW-0012">Acyltransferase</keyword>
<dbReference type="AlphaFoldDB" id="A0A1N7MRB8"/>
<proteinExistence type="predicted"/>
<dbReference type="GO" id="GO:0016747">
    <property type="term" value="F:acyltransferase activity, transferring groups other than amino-acyl groups"/>
    <property type="evidence" value="ECO:0007669"/>
    <property type="project" value="InterPro"/>
</dbReference>
<feature type="transmembrane region" description="Helical" evidence="1">
    <location>
        <begin position="278"/>
        <end position="296"/>
    </location>
</feature>
<dbReference type="RefSeq" id="WP_076391705.1">
    <property type="nucleotide sequence ID" value="NZ_FTOV01000003.1"/>
</dbReference>
<accession>A0A1N7MRB8</accession>
<feature type="transmembrane region" description="Helical" evidence="1">
    <location>
        <begin position="82"/>
        <end position="106"/>
    </location>
</feature>
<keyword evidence="3" id="KW-0378">Hydrolase</keyword>
<sequence>MKISQITFTRFLAALAIVIFHYGEGSFVYKIKYISEIFAKANIGVSYFFILSGFIMIVAYHSKKKINYIDFYRNRVARIYPLYVIGLILYLFTRSQETAFFPIIAYLSGVQSWLPGKALILNFPGWSISVEFFFYLIFPFLYNYIYSKNYKFIWITAVLIWIATQVFCNYFMFSGLYEGRFSKSHDFISYFPLLHINEFLIGNLAGIFFVKNFKQKNYDWAIFLVFSLILFSLLFVPLYYHDGLMAVFFVPLIVLISLNNGFLTRIMSIKPLEYMGEISYAIYIVHIPVLFILRSFLWDYFRIYDRSIIFWIYIPVLIIISGIFYQLIEKPCRDYLKKIKFG</sequence>